<name>A0ABR2VCD6_9PEZI</name>
<organism evidence="2 3">
    <name type="scientific">Seiridium unicorne</name>
    <dbReference type="NCBI Taxonomy" id="138068"/>
    <lineage>
        <taxon>Eukaryota</taxon>
        <taxon>Fungi</taxon>
        <taxon>Dikarya</taxon>
        <taxon>Ascomycota</taxon>
        <taxon>Pezizomycotina</taxon>
        <taxon>Sordariomycetes</taxon>
        <taxon>Xylariomycetidae</taxon>
        <taxon>Amphisphaeriales</taxon>
        <taxon>Sporocadaceae</taxon>
        <taxon>Seiridium</taxon>
    </lineage>
</organism>
<reference evidence="2 3" key="1">
    <citation type="journal article" date="2024" name="J. Plant Pathol.">
        <title>Sequence and assembly of the genome of Seiridium unicorne, isolate CBS 538.82, causal agent of cypress canker disease.</title>
        <authorList>
            <person name="Scali E."/>
            <person name="Rocca G.D."/>
            <person name="Danti R."/>
            <person name="Garbelotto M."/>
            <person name="Barberini S."/>
            <person name="Baroncelli R."/>
            <person name="Emiliani G."/>
        </authorList>
    </citation>
    <scope>NUCLEOTIDE SEQUENCE [LARGE SCALE GENOMIC DNA]</scope>
    <source>
        <strain evidence="2 3">BM-138-508</strain>
    </source>
</reference>
<feature type="region of interest" description="Disordered" evidence="1">
    <location>
        <begin position="1"/>
        <end position="22"/>
    </location>
</feature>
<evidence type="ECO:0000313" key="3">
    <source>
        <dbReference type="Proteomes" id="UP001408356"/>
    </source>
</evidence>
<dbReference type="EMBL" id="JARVKF010000035">
    <property type="protein sequence ID" value="KAK9424509.1"/>
    <property type="molecule type" value="Genomic_DNA"/>
</dbReference>
<gene>
    <name evidence="2" type="ORF">SUNI508_03385</name>
</gene>
<accession>A0ABR2VCD6</accession>
<evidence type="ECO:0000256" key="1">
    <source>
        <dbReference type="SAM" id="MobiDB-lite"/>
    </source>
</evidence>
<dbReference type="Proteomes" id="UP001408356">
    <property type="component" value="Unassembled WGS sequence"/>
</dbReference>
<sequence length="470" mass="53288">MDDTGACPDGDSSEAPHPADLPGVVEITETGDLVLDCVFENSKATLKSARKNTARPVGPSVAAAPRAKTRVGFRVDLAVLRRQSKYFDRLLGDLRFKEAKTIEATFEALSLKNMTPALAHVRDIPWLRIVDDDEATRLAHREEAFGDMLRVLHGREVANETPTLDFVTTLAVLADRFDCAAPVSKVMASGLKLKWPITQRKVATGEDPRMSRTLENILRQKILVSWLLNQSARFHASTRELILNGSGKWCQFPDQDDGREEATWWYLQDGIEQELQFRRECILNVIASVPRHFFSLYTSRTRQCKLGYDSSAACDSYQLGEMIKFLTTKNLFFLVDFSPSSLDLIADTSLLQVDTVIAILRQCPGYQIDKHHTNCGLRTRMLPILDFIKTLLSTNSVPLSRLPWKNDRKKTAWLPREGEEDEVEDPSTKHFKFTRAMSSDQRLRFEHTMGAEKFARDVFTASTWNWSVED</sequence>
<evidence type="ECO:0000313" key="2">
    <source>
        <dbReference type="EMBL" id="KAK9424509.1"/>
    </source>
</evidence>
<comment type="caution">
    <text evidence="2">The sequence shown here is derived from an EMBL/GenBank/DDBJ whole genome shotgun (WGS) entry which is preliminary data.</text>
</comment>
<keyword evidence="3" id="KW-1185">Reference proteome</keyword>
<protein>
    <submittedName>
        <fullName evidence="2">Uncharacterized protein</fullName>
    </submittedName>
</protein>
<proteinExistence type="predicted"/>